<evidence type="ECO:0000313" key="3">
    <source>
        <dbReference type="Proteomes" id="UP001189429"/>
    </source>
</evidence>
<feature type="coiled-coil region" evidence="1">
    <location>
        <begin position="316"/>
        <end position="347"/>
    </location>
</feature>
<dbReference type="EMBL" id="CAUYUJ010020492">
    <property type="protein sequence ID" value="CAK0898590.1"/>
    <property type="molecule type" value="Genomic_DNA"/>
</dbReference>
<proteinExistence type="predicted"/>
<keyword evidence="1" id="KW-0175">Coiled coil</keyword>
<evidence type="ECO:0000313" key="2">
    <source>
        <dbReference type="EMBL" id="CAK0898590.1"/>
    </source>
</evidence>
<comment type="caution">
    <text evidence="2">The sequence shown here is derived from an EMBL/GenBank/DDBJ whole genome shotgun (WGS) entry which is preliminary data.</text>
</comment>
<accession>A0ABN9XJG4</accession>
<evidence type="ECO:0000256" key="1">
    <source>
        <dbReference type="SAM" id="Coils"/>
    </source>
</evidence>
<dbReference type="Proteomes" id="UP001189429">
    <property type="component" value="Unassembled WGS sequence"/>
</dbReference>
<name>A0ABN9XJG4_9DINO</name>
<organism evidence="2 3">
    <name type="scientific">Prorocentrum cordatum</name>
    <dbReference type="NCBI Taxonomy" id="2364126"/>
    <lineage>
        <taxon>Eukaryota</taxon>
        <taxon>Sar</taxon>
        <taxon>Alveolata</taxon>
        <taxon>Dinophyceae</taxon>
        <taxon>Prorocentrales</taxon>
        <taxon>Prorocentraceae</taxon>
        <taxon>Prorocentrum</taxon>
    </lineage>
</organism>
<sequence>MWPAAFPCDIGFSDSNQKDLSLEDAPDGTALLRPPHAAAAPGAAPLEISAHGPSRGPTLAGFQELRSAAVTRTCNGASPPGDASAASAPLRSAPLRCAAAGTQAAAIPAAAAGESPAQNASAAAVTSASAAAVNSTALASTTSAAVHLAPSTTSTALTTSTSTSTSTSVSTREQGTLFCWALMLPSGYERGLMEALAAKDVSIFACDNYAVYSDGKFELRGGDKSKRIETEDVGDLTVEYGGPYNNALNSPAPSLSTHSYQTCRQTGRFTLERDSCRTSWSRGGSVIAPSVAVRRASKLHCFAMFSEETTGVIGMIDLLIKDLDKEMTEAEAQEENDQKEYEEMMKDSADKRAAASKHITAKRSAKASMEADLQMAKEQHVSTGKELMATAKFISSLHAECDWLMKYSDVRKEARASELDALKNAKAVLSGADFSLVQTAKSGLRGR</sequence>
<reference evidence="2" key="1">
    <citation type="submission" date="2023-10" db="EMBL/GenBank/DDBJ databases">
        <authorList>
            <person name="Chen Y."/>
            <person name="Shah S."/>
            <person name="Dougan E. K."/>
            <person name="Thang M."/>
            <person name="Chan C."/>
        </authorList>
    </citation>
    <scope>NUCLEOTIDE SEQUENCE [LARGE SCALE GENOMIC DNA]</scope>
</reference>
<gene>
    <name evidence="2" type="ORF">PCOR1329_LOCUS76387</name>
</gene>
<keyword evidence="3" id="KW-1185">Reference proteome</keyword>
<protein>
    <submittedName>
        <fullName evidence="2">Uncharacterized protein</fullName>
    </submittedName>
</protein>